<evidence type="ECO:0000256" key="1">
    <source>
        <dbReference type="SAM" id="Phobius"/>
    </source>
</evidence>
<sequence length="35" mass="4299">MNDIRRTILWVIFGFSMVLLWDKWQLHNGNKATFF</sequence>
<feature type="transmembrane region" description="Helical" evidence="1">
    <location>
        <begin position="7"/>
        <end position="24"/>
    </location>
</feature>
<protein>
    <submittedName>
        <fullName evidence="2">Protein translocase subunit YidC</fullName>
    </submittedName>
</protein>
<dbReference type="Proteomes" id="UP000003856">
    <property type="component" value="Unassembled WGS sequence"/>
</dbReference>
<reference evidence="2 3" key="1">
    <citation type="submission" date="2009-05" db="EMBL/GenBank/DDBJ databases">
        <title>The draft genome of Acidovorax delafieldii 2AN.</title>
        <authorList>
            <consortium name="US DOE Joint Genome Institute (JGI-PGF)"/>
            <person name="Lucas S."/>
            <person name="Copeland A."/>
            <person name="Lapidus A."/>
            <person name="Glavina del Rio T."/>
            <person name="Tice H."/>
            <person name="Bruce D."/>
            <person name="Goodwin L."/>
            <person name="Pitluck S."/>
            <person name="Larimer F."/>
            <person name="Land M.L."/>
            <person name="Hauser L."/>
            <person name="Shelobolina E.S."/>
            <person name="Picardal F."/>
            <person name="Roden E."/>
            <person name="Emerson D."/>
        </authorList>
    </citation>
    <scope>NUCLEOTIDE SEQUENCE [LARGE SCALE GENOMIC DNA]</scope>
    <source>
        <strain evidence="2 3">2AN</strain>
    </source>
</reference>
<dbReference type="EMBL" id="ACQT01000125">
    <property type="protein sequence ID" value="EER59453.1"/>
    <property type="molecule type" value="Genomic_DNA"/>
</dbReference>
<evidence type="ECO:0000313" key="2">
    <source>
        <dbReference type="EMBL" id="EER59453.1"/>
    </source>
</evidence>
<keyword evidence="3" id="KW-1185">Reference proteome</keyword>
<keyword evidence="1" id="KW-0472">Membrane</keyword>
<evidence type="ECO:0000313" key="3">
    <source>
        <dbReference type="Proteomes" id="UP000003856"/>
    </source>
</evidence>
<accession>C5T7V7</accession>
<feature type="non-terminal residue" evidence="2">
    <location>
        <position position="35"/>
    </location>
</feature>
<comment type="caution">
    <text evidence="2">The sequence shown here is derived from an EMBL/GenBank/DDBJ whole genome shotgun (WGS) entry which is preliminary data.</text>
</comment>
<gene>
    <name evidence="2" type="ORF">AcdelDRAFT_2987</name>
</gene>
<dbReference type="PATRIC" id="fig|573060.9.peg.2075"/>
<dbReference type="AlphaFoldDB" id="C5T7V7"/>
<keyword evidence="1" id="KW-1133">Transmembrane helix</keyword>
<proteinExistence type="predicted"/>
<organism evidence="2 3">
    <name type="scientific">Acidovorax delafieldii 2AN</name>
    <dbReference type="NCBI Taxonomy" id="573060"/>
    <lineage>
        <taxon>Bacteria</taxon>
        <taxon>Pseudomonadati</taxon>
        <taxon>Pseudomonadota</taxon>
        <taxon>Betaproteobacteria</taxon>
        <taxon>Burkholderiales</taxon>
        <taxon>Comamonadaceae</taxon>
        <taxon>Acidovorax</taxon>
    </lineage>
</organism>
<name>C5T7V7_ACIDE</name>
<keyword evidence="1" id="KW-0812">Transmembrane</keyword>